<organism evidence="2">
    <name type="scientific">Thermodesulfatator atlanticus</name>
    <dbReference type="NCBI Taxonomy" id="501497"/>
    <lineage>
        <taxon>Bacteria</taxon>
        <taxon>Pseudomonadati</taxon>
        <taxon>Thermodesulfobacteriota</taxon>
        <taxon>Thermodesulfobacteria</taxon>
        <taxon>Thermodesulfobacteriales</taxon>
        <taxon>Thermodesulfatatoraceae</taxon>
        <taxon>Thermodesulfatator</taxon>
    </lineage>
</organism>
<dbReference type="SUPFAM" id="SSF56281">
    <property type="entry name" value="Metallo-hydrolase/oxidoreductase"/>
    <property type="match status" value="1"/>
</dbReference>
<gene>
    <name evidence="2" type="ORF">ENJ96_09520</name>
</gene>
<evidence type="ECO:0000259" key="1">
    <source>
        <dbReference type="Pfam" id="PF00753"/>
    </source>
</evidence>
<evidence type="ECO:0000313" key="2">
    <source>
        <dbReference type="EMBL" id="HHI98073.1"/>
    </source>
</evidence>
<feature type="domain" description="Metallo-beta-lactamase" evidence="1">
    <location>
        <begin position="15"/>
        <end position="79"/>
    </location>
</feature>
<proteinExistence type="inferred from homology"/>
<accession>A0A7V5P1E9</accession>
<dbReference type="InterPro" id="IPR050114">
    <property type="entry name" value="UPF0173_UPF0282_UlaG_hydrolase"/>
</dbReference>
<protein>
    <submittedName>
        <fullName evidence="2">MBL fold metallo-hydrolase</fullName>
    </submittedName>
</protein>
<name>A0A7V5P1E9_9BACT</name>
<dbReference type="InterPro" id="IPR036866">
    <property type="entry name" value="RibonucZ/Hydroxyglut_hydro"/>
</dbReference>
<dbReference type="PANTHER" id="PTHR43546">
    <property type="entry name" value="UPF0173 METAL-DEPENDENT HYDROLASE MJ1163-RELATED"/>
    <property type="match status" value="1"/>
</dbReference>
<comment type="caution">
    <text evidence="2">The sequence shown here is derived from an EMBL/GenBank/DDBJ whole genome shotgun (WGS) entry which is preliminary data.</text>
</comment>
<dbReference type="Proteomes" id="UP000886101">
    <property type="component" value="Unassembled WGS sequence"/>
</dbReference>
<reference evidence="2" key="1">
    <citation type="journal article" date="2020" name="mSystems">
        <title>Genome- and Community-Level Interaction Insights into Carbon Utilization and Element Cycling Functions of Hydrothermarchaeota in Hydrothermal Sediment.</title>
        <authorList>
            <person name="Zhou Z."/>
            <person name="Liu Y."/>
            <person name="Xu W."/>
            <person name="Pan J."/>
            <person name="Luo Z.H."/>
            <person name="Li M."/>
        </authorList>
    </citation>
    <scope>NUCLEOTIDE SEQUENCE [LARGE SCALE GENOMIC DNA]</scope>
    <source>
        <strain evidence="2">HyVt-533</strain>
    </source>
</reference>
<dbReference type="EMBL" id="DROK01000278">
    <property type="protein sequence ID" value="HHI98073.1"/>
    <property type="molecule type" value="Genomic_DNA"/>
</dbReference>
<dbReference type="AlphaFoldDB" id="A0A7V5P1E9"/>
<dbReference type="PIRSF" id="PIRSF004944">
    <property type="entry name" value="UCP004944_hydrls"/>
    <property type="match status" value="1"/>
</dbReference>
<dbReference type="HAMAP" id="MF_01406">
    <property type="entry name" value="UPF0282"/>
    <property type="match status" value="1"/>
</dbReference>
<sequence length="288" mass="33320">MQIEILAAESLGVRSMATFIRTRDLTMMIDPGAALGPKRYGLPPDEIEWQRLRELKDKIRQKLKECDLVVITHYHYDHYDPEWAKDFKGKRVILKDPFNAINRNQAQRARELLKRLESNQIFWETAEEKEIISGTTQIILSPSLTHGPERRFGGVVSVFVKEDGFGFLHSSDLNGPVEEKAVSFIKEMRPQVLFLDGPATYLGPRYGLDFLKRAQKMLQELLLELPLKTLIIDHHTLRDLAWKNWAKPILEVAVQQGTRVLTAAEYMNEEPLLLEALRKERYKASRKN</sequence>
<dbReference type="Gene3D" id="3.60.15.10">
    <property type="entry name" value="Ribonuclease Z/Hydroxyacylglutathione hydrolase-like"/>
    <property type="match status" value="1"/>
</dbReference>
<dbReference type="InterPro" id="IPR014426">
    <property type="entry name" value="UPF0282_hydrls"/>
</dbReference>
<dbReference type="PANTHER" id="PTHR43546:SF4">
    <property type="entry name" value="UPF0282 PROTEIN MJ1629"/>
    <property type="match status" value="1"/>
</dbReference>
<dbReference type="InterPro" id="IPR001279">
    <property type="entry name" value="Metallo-B-lactamas"/>
</dbReference>
<dbReference type="Pfam" id="PF00753">
    <property type="entry name" value="Lactamase_B"/>
    <property type="match status" value="1"/>
</dbReference>